<name>A0A2W2CP78_9ACTN</name>
<dbReference type="RefSeq" id="WP_111133513.1">
    <property type="nucleotide sequence ID" value="NZ_POUB01000032.1"/>
</dbReference>
<evidence type="ECO:0000313" key="4">
    <source>
        <dbReference type="Proteomes" id="UP000248749"/>
    </source>
</evidence>
<dbReference type="InterPro" id="IPR022399">
    <property type="entry name" value="TadA-like_ATPase"/>
</dbReference>
<evidence type="ECO:0000256" key="1">
    <source>
        <dbReference type="ARBA" id="ARBA00006611"/>
    </source>
</evidence>
<dbReference type="InterPro" id="IPR050921">
    <property type="entry name" value="T4SS_GSP_E_ATPase"/>
</dbReference>
<proteinExistence type="inferred from homology"/>
<dbReference type="PANTHER" id="PTHR30486:SF6">
    <property type="entry name" value="TYPE IV PILUS RETRACTATION ATPASE PILT"/>
    <property type="match status" value="1"/>
</dbReference>
<dbReference type="GO" id="GO:0016887">
    <property type="term" value="F:ATP hydrolysis activity"/>
    <property type="evidence" value="ECO:0007669"/>
    <property type="project" value="InterPro"/>
</dbReference>
<feature type="domain" description="Bacterial type II secretion system protein E" evidence="2">
    <location>
        <begin position="61"/>
        <end position="332"/>
    </location>
</feature>
<comment type="similarity">
    <text evidence="1">Belongs to the GSP E family.</text>
</comment>
<dbReference type="Gene3D" id="3.40.50.300">
    <property type="entry name" value="P-loop containing nucleotide triphosphate hydrolases"/>
    <property type="match status" value="1"/>
</dbReference>
<dbReference type="NCBIfam" id="TIGR03819">
    <property type="entry name" value="heli_sec_ATPase"/>
    <property type="match status" value="1"/>
</dbReference>
<dbReference type="EMBL" id="POUB01000032">
    <property type="protein sequence ID" value="PZG01312.1"/>
    <property type="molecule type" value="Genomic_DNA"/>
</dbReference>
<dbReference type="CDD" id="cd01130">
    <property type="entry name" value="VirB11-like_ATPase"/>
    <property type="match status" value="1"/>
</dbReference>
<dbReference type="Proteomes" id="UP000248749">
    <property type="component" value="Unassembled WGS sequence"/>
</dbReference>
<sequence>MTGPAQGDDLAARVRHRIAAAATPVTPAAIVSAVRAEPAAAVLGDNAVLRMADRVHDDLVGVGPLAPLLADPEVTDVLVNGVRVWVDRGQGLHQVAVPVGSVDDVRRLAQRLTAGAGRRLDDGSPYADARLADGTRLHAVLPPVATDGPYLSLRTFRQRPFTLDELVGRGTVPRPVAPVLSAVVAARLAYLVTGGTGSGKTTLLNTLLGLVPATERIVLVEDAAELHPQHPHAVGLQARTANVEGSGAVGLTDLVRQALRMRPDRLVVGECRGGEVVDLLAALNTGHDGGAGTLHANAPSDVPARLEALGMLGGLPRAALHAQVAAALQVLLQVRRGTDGRVLESICLLLPEGPDRLVTAVPAWVRGRGLGRAARALAALLGERGVPAPPILHEPWPGSAGPA</sequence>
<evidence type="ECO:0000313" key="3">
    <source>
        <dbReference type="EMBL" id="PZG01312.1"/>
    </source>
</evidence>
<comment type="caution">
    <text evidence="3">The sequence shown here is derived from an EMBL/GenBank/DDBJ whole genome shotgun (WGS) entry which is preliminary data.</text>
</comment>
<dbReference type="Pfam" id="PF00437">
    <property type="entry name" value="T2SSE"/>
    <property type="match status" value="1"/>
</dbReference>
<reference evidence="3 4" key="1">
    <citation type="submission" date="2018-01" db="EMBL/GenBank/DDBJ databases">
        <title>Draft genome sequence of Salinispora sp. 13K206.</title>
        <authorList>
            <person name="Sahin N."/>
            <person name="Saygin H."/>
            <person name="Ay H."/>
        </authorList>
    </citation>
    <scope>NUCLEOTIDE SEQUENCE [LARGE SCALE GENOMIC DNA]</scope>
    <source>
        <strain evidence="3 4">13K206</strain>
    </source>
</reference>
<dbReference type="PANTHER" id="PTHR30486">
    <property type="entry name" value="TWITCHING MOTILITY PROTEIN PILT"/>
    <property type="match status" value="1"/>
</dbReference>
<protein>
    <submittedName>
        <fullName evidence="3">Pilus assembly protein CpaF</fullName>
    </submittedName>
</protein>
<evidence type="ECO:0000259" key="2">
    <source>
        <dbReference type="Pfam" id="PF00437"/>
    </source>
</evidence>
<accession>A0A2W2CP78</accession>
<dbReference type="Gene3D" id="3.30.450.380">
    <property type="match status" value="1"/>
</dbReference>
<gene>
    <name evidence="3" type="ORF">C1I99_07695</name>
</gene>
<dbReference type="AlphaFoldDB" id="A0A2W2CP78"/>
<dbReference type="InterPro" id="IPR001482">
    <property type="entry name" value="T2SS/T4SS_dom"/>
</dbReference>
<keyword evidence="4" id="KW-1185">Reference proteome</keyword>
<organism evidence="3 4">
    <name type="scientific">Micromonospora deserti</name>
    <dbReference type="NCBI Taxonomy" id="2070366"/>
    <lineage>
        <taxon>Bacteria</taxon>
        <taxon>Bacillati</taxon>
        <taxon>Actinomycetota</taxon>
        <taxon>Actinomycetes</taxon>
        <taxon>Micromonosporales</taxon>
        <taxon>Micromonosporaceae</taxon>
        <taxon>Micromonospora</taxon>
    </lineage>
</organism>
<dbReference type="SUPFAM" id="SSF52540">
    <property type="entry name" value="P-loop containing nucleoside triphosphate hydrolases"/>
    <property type="match status" value="1"/>
</dbReference>
<dbReference type="InterPro" id="IPR027417">
    <property type="entry name" value="P-loop_NTPase"/>
</dbReference>
<dbReference type="OrthoDB" id="9810761at2"/>